<dbReference type="PANTHER" id="PTHR43139:SF52">
    <property type="entry name" value="SI:DKEY-122A22.2"/>
    <property type="match status" value="1"/>
</dbReference>
<name>A0A934W4A4_9BURK</name>
<reference evidence="3" key="1">
    <citation type="submission" date="2021-01" db="EMBL/GenBank/DDBJ databases">
        <title>Genome sequence of strain Noviherbaspirillum sp. DKR-6.</title>
        <authorList>
            <person name="Chaudhary D.K."/>
        </authorList>
    </citation>
    <scope>NUCLEOTIDE SEQUENCE</scope>
    <source>
        <strain evidence="3">DKR-6</strain>
    </source>
</reference>
<dbReference type="EMBL" id="JAEPBG010000019">
    <property type="protein sequence ID" value="MBK4738311.1"/>
    <property type="molecule type" value="Genomic_DNA"/>
</dbReference>
<dbReference type="InterPro" id="IPR000073">
    <property type="entry name" value="AB_hydrolase_1"/>
</dbReference>
<organism evidence="3 4">
    <name type="scientific">Noviherbaspirillum pedocola</name>
    <dbReference type="NCBI Taxonomy" id="2801341"/>
    <lineage>
        <taxon>Bacteria</taxon>
        <taxon>Pseudomonadati</taxon>
        <taxon>Pseudomonadota</taxon>
        <taxon>Betaproteobacteria</taxon>
        <taxon>Burkholderiales</taxon>
        <taxon>Oxalobacteraceae</taxon>
        <taxon>Noviherbaspirillum</taxon>
    </lineage>
</organism>
<dbReference type="InterPro" id="IPR029058">
    <property type="entry name" value="AB_hydrolase_fold"/>
</dbReference>
<dbReference type="Pfam" id="PF12697">
    <property type="entry name" value="Abhydrolase_6"/>
    <property type="match status" value="1"/>
</dbReference>
<evidence type="ECO:0000259" key="2">
    <source>
        <dbReference type="Pfam" id="PF12697"/>
    </source>
</evidence>
<dbReference type="Gene3D" id="3.40.50.1820">
    <property type="entry name" value="alpha/beta hydrolase"/>
    <property type="match status" value="1"/>
</dbReference>
<dbReference type="Proteomes" id="UP000622890">
    <property type="component" value="Unassembled WGS sequence"/>
</dbReference>
<dbReference type="AlphaFoldDB" id="A0A934W4A4"/>
<evidence type="ECO:0000256" key="1">
    <source>
        <dbReference type="SAM" id="SignalP"/>
    </source>
</evidence>
<keyword evidence="4" id="KW-1185">Reference proteome</keyword>
<evidence type="ECO:0000313" key="4">
    <source>
        <dbReference type="Proteomes" id="UP000622890"/>
    </source>
</evidence>
<comment type="caution">
    <text evidence="3">The sequence shown here is derived from an EMBL/GenBank/DDBJ whole genome shotgun (WGS) entry which is preliminary data.</text>
</comment>
<gene>
    <name evidence="3" type="ORF">JJB74_27125</name>
</gene>
<evidence type="ECO:0000313" key="3">
    <source>
        <dbReference type="EMBL" id="MBK4738311.1"/>
    </source>
</evidence>
<feature type="signal peptide" evidence="1">
    <location>
        <begin position="1"/>
        <end position="24"/>
    </location>
</feature>
<dbReference type="GO" id="GO:0016787">
    <property type="term" value="F:hydrolase activity"/>
    <property type="evidence" value="ECO:0007669"/>
    <property type="project" value="UniProtKB-KW"/>
</dbReference>
<dbReference type="PANTHER" id="PTHR43139">
    <property type="entry name" value="SI:DKEY-122A22.2"/>
    <property type="match status" value="1"/>
</dbReference>
<feature type="chain" id="PRO_5038102641" evidence="1">
    <location>
        <begin position="25"/>
        <end position="267"/>
    </location>
</feature>
<accession>A0A934W4A4</accession>
<keyword evidence="3" id="KW-0378">Hydrolase</keyword>
<feature type="domain" description="AB hydrolase-1" evidence="2">
    <location>
        <begin position="51"/>
        <end position="255"/>
    </location>
</feature>
<dbReference type="InterPro" id="IPR052370">
    <property type="entry name" value="Meta-cleavage_hydrolase"/>
</dbReference>
<dbReference type="RefSeq" id="WP_200597411.1">
    <property type="nucleotide sequence ID" value="NZ_JAEPBG010000019.1"/>
</dbReference>
<keyword evidence="1" id="KW-0732">Signal</keyword>
<dbReference type="SUPFAM" id="SSF53474">
    <property type="entry name" value="alpha/beta-Hydrolases"/>
    <property type="match status" value="1"/>
</dbReference>
<protein>
    <submittedName>
        <fullName evidence="3">Alpha/beta hydrolase</fullName>
    </submittedName>
</protein>
<proteinExistence type="predicted"/>
<sequence length="267" mass="29707">MPSSCRMTLRVFFCALLVSAAASATPVCDIADFSTYQLQYCRYPGEQPALVLESGMGRGMDSWPAEFIERLNRSSGVLIYNRIGYGKSHYHRRHPRGPLMARESSRRLHRLLDRLYGHAPVVLVGHSLGGLYAQYFARAYAAQTAALVLLDAASPFEPALDNPFEGHAPRAHRSLAYLEWKGAQLSQAQMRRMRAQPRSPMLVIAATDHASPPAIEALWRQTQERLAASSLRGRFVVAEGSGHDVYADAAELVAEETERLLREEGLR</sequence>